<dbReference type="Gene3D" id="3.40.30.10">
    <property type="entry name" value="Glutaredoxin"/>
    <property type="match status" value="1"/>
</dbReference>
<evidence type="ECO:0000256" key="1">
    <source>
        <dbReference type="ARBA" id="ARBA00023284"/>
    </source>
</evidence>
<dbReference type="OrthoDB" id="60822at2759"/>
<evidence type="ECO:0000313" key="4">
    <source>
        <dbReference type="EnsemblProtists" id="EKX42333"/>
    </source>
</evidence>
<organism evidence="3">
    <name type="scientific">Guillardia theta (strain CCMP2712)</name>
    <name type="common">Cryptophyte</name>
    <dbReference type="NCBI Taxonomy" id="905079"/>
    <lineage>
        <taxon>Eukaryota</taxon>
        <taxon>Cryptophyceae</taxon>
        <taxon>Pyrenomonadales</taxon>
        <taxon>Geminigeraceae</taxon>
        <taxon>Guillardia</taxon>
    </lineage>
</organism>
<name>L1J1D5_GUITC</name>
<sequence>MCDQSGEYMPKLPIVEIEYSSLMLPVSDLTSVMQELLTTFEADIGSVALVPSRVRPGGVFDIRLNGKTIWSRKTEGRFPEAKEIKQRVRDIISPEKSLGHSESAEKKVVEAEFSQDEKKMDDKTAEEQRRYFGVL</sequence>
<dbReference type="PANTHER" id="PTHR36417">
    <property type="entry name" value="SELENOPROTEIN DOMAIN PROTEIN (AFU_ORTHOLOGUE AFUA_1G05220)"/>
    <property type="match status" value="1"/>
</dbReference>
<dbReference type="SUPFAM" id="SSF52833">
    <property type="entry name" value="Thioredoxin-like"/>
    <property type="match status" value="1"/>
</dbReference>
<dbReference type="GeneID" id="17298982"/>
<keyword evidence="5" id="KW-1185">Reference proteome</keyword>
<keyword evidence="1" id="KW-0676">Redox-active center</keyword>
<dbReference type="PaxDb" id="55529-EKX42333"/>
<dbReference type="RefSeq" id="XP_005829313.1">
    <property type="nucleotide sequence ID" value="XM_005829256.1"/>
</dbReference>
<dbReference type="KEGG" id="gtt:GUITHDRAFT_111608"/>
<dbReference type="Proteomes" id="UP000011087">
    <property type="component" value="Unassembled WGS sequence"/>
</dbReference>
<dbReference type="PANTHER" id="PTHR36417:SF2">
    <property type="entry name" value="SELENOPROTEIN DOMAIN PROTEIN (AFU_ORTHOLOGUE AFUA_1G05220)"/>
    <property type="match status" value="1"/>
</dbReference>
<feature type="region of interest" description="Disordered" evidence="2">
    <location>
        <begin position="92"/>
        <end position="135"/>
    </location>
</feature>
<reference evidence="3 5" key="1">
    <citation type="journal article" date="2012" name="Nature">
        <title>Algal genomes reveal evolutionary mosaicism and the fate of nucleomorphs.</title>
        <authorList>
            <consortium name="DOE Joint Genome Institute"/>
            <person name="Curtis B.A."/>
            <person name="Tanifuji G."/>
            <person name="Burki F."/>
            <person name="Gruber A."/>
            <person name="Irimia M."/>
            <person name="Maruyama S."/>
            <person name="Arias M.C."/>
            <person name="Ball S.G."/>
            <person name="Gile G.H."/>
            <person name="Hirakawa Y."/>
            <person name="Hopkins J.F."/>
            <person name="Kuo A."/>
            <person name="Rensing S.A."/>
            <person name="Schmutz J."/>
            <person name="Symeonidi A."/>
            <person name="Elias M."/>
            <person name="Eveleigh R.J."/>
            <person name="Herman E.K."/>
            <person name="Klute M.J."/>
            <person name="Nakayama T."/>
            <person name="Obornik M."/>
            <person name="Reyes-Prieto A."/>
            <person name="Armbrust E.V."/>
            <person name="Aves S.J."/>
            <person name="Beiko R.G."/>
            <person name="Coutinho P."/>
            <person name="Dacks J.B."/>
            <person name="Durnford D.G."/>
            <person name="Fast N.M."/>
            <person name="Green B.R."/>
            <person name="Grisdale C.J."/>
            <person name="Hempel F."/>
            <person name="Henrissat B."/>
            <person name="Hoppner M.P."/>
            <person name="Ishida K."/>
            <person name="Kim E."/>
            <person name="Koreny L."/>
            <person name="Kroth P.G."/>
            <person name="Liu Y."/>
            <person name="Malik S.B."/>
            <person name="Maier U.G."/>
            <person name="McRose D."/>
            <person name="Mock T."/>
            <person name="Neilson J.A."/>
            <person name="Onodera N.T."/>
            <person name="Poole A.M."/>
            <person name="Pritham E.J."/>
            <person name="Richards T.A."/>
            <person name="Rocap G."/>
            <person name="Roy S.W."/>
            <person name="Sarai C."/>
            <person name="Schaack S."/>
            <person name="Shirato S."/>
            <person name="Slamovits C.H."/>
            <person name="Spencer D.F."/>
            <person name="Suzuki S."/>
            <person name="Worden A.Z."/>
            <person name="Zauner S."/>
            <person name="Barry K."/>
            <person name="Bell C."/>
            <person name="Bharti A.K."/>
            <person name="Crow J.A."/>
            <person name="Grimwood J."/>
            <person name="Kramer R."/>
            <person name="Lindquist E."/>
            <person name="Lucas S."/>
            <person name="Salamov A."/>
            <person name="McFadden G.I."/>
            <person name="Lane C.E."/>
            <person name="Keeling P.J."/>
            <person name="Gray M.W."/>
            <person name="Grigoriev I.V."/>
            <person name="Archibald J.M."/>
        </authorList>
    </citation>
    <scope>NUCLEOTIDE SEQUENCE</scope>
    <source>
        <strain evidence="3 5">CCMP2712</strain>
    </source>
</reference>
<gene>
    <name evidence="3" type="ORF">GUITHDRAFT_111608</name>
</gene>
<evidence type="ECO:0000313" key="5">
    <source>
        <dbReference type="Proteomes" id="UP000011087"/>
    </source>
</evidence>
<dbReference type="AlphaFoldDB" id="L1J1D5"/>
<reference evidence="5" key="2">
    <citation type="submission" date="2012-11" db="EMBL/GenBank/DDBJ databases">
        <authorList>
            <person name="Kuo A."/>
            <person name="Curtis B.A."/>
            <person name="Tanifuji G."/>
            <person name="Burki F."/>
            <person name="Gruber A."/>
            <person name="Irimia M."/>
            <person name="Maruyama S."/>
            <person name="Arias M.C."/>
            <person name="Ball S.G."/>
            <person name="Gile G.H."/>
            <person name="Hirakawa Y."/>
            <person name="Hopkins J.F."/>
            <person name="Rensing S.A."/>
            <person name="Schmutz J."/>
            <person name="Symeonidi A."/>
            <person name="Elias M."/>
            <person name="Eveleigh R.J."/>
            <person name="Herman E.K."/>
            <person name="Klute M.J."/>
            <person name="Nakayama T."/>
            <person name="Obornik M."/>
            <person name="Reyes-Prieto A."/>
            <person name="Armbrust E.V."/>
            <person name="Aves S.J."/>
            <person name="Beiko R.G."/>
            <person name="Coutinho P."/>
            <person name="Dacks J.B."/>
            <person name="Durnford D.G."/>
            <person name="Fast N.M."/>
            <person name="Green B.R."/>
            <person name="Grisdale C."/>
            <person name="Hempe F."/>
            <person name="Henrissat B."/>
            <person name="Hoppner M.P."/>
            <person name="Ishida K.-I."/>
            <person name="Kim E."/>
            <person name="Koreny L."/>
            <person name="Kroth P.G."/>
            <person name="Liu Y."/>
            <person name="Malik S.-B."/>
            <person name="Maier U.G."/>
            <person name="McRose D."/>
            <person name="Mock T."/>
            <person name="Neilson J.A."/>
            <person name="Onodera N.T."/>
            <person name="Poole A.M."/>
            <person name="Pritham E.J."/>
            <person name="Richards T.A."/>
            <person name="Rocap G."/>
            <person name="Roy S.W."/>
            <person name="Sarai C."/>
            <person name="Schaack S."/>
            <person name="Shirato S."/>
            <person name="Slamovits C.H."/>
            <person name="Spencer D.F."/>
            <person name="Suzuki S."/>
            <person name="Worden A.Z."/>
            <person name="Zauner S."/>
            <person name="Barry K."/>
            <person name="Bell C."/>
            <person name="Bharti A.K."/>
            <person name="Crow J.A."/>
            <person name="Grimwood J."/>
            <person name="Kramer R."/>
            <person name="Lindquist E."/>
            <person name="Lucas S."/>
            <person name="Salamov A."/>
            <person name="McFadden G.I."/>
            <person name="Lane C.E."/>
            <person name="Keeling P.J."/>
            <person name="Gray M.W."/>
            <person name="Grigoriev I.V."/>
            <person name="Archibald J.M."/>
        </authorList>
    </citation>
    <scope>NUCLEOTIDE SEQUENCE</scope>
    <source>
        <strain evidence="5">CCMP2712</strain>
    </source>
</reference>
<dbReference type="InterPro" id="IPR011893">
    <property type="entry name" value="Selenoprotein_Rdx-typ"/>
</dbReference>
<protein>
    <submittedName>
        <fullName evidence="3 4">Uncharacterized protein</fullName>
    </submittedName>
</protein>
<dbReference type="EnsemblProtists" id="EKX42333">
    <property type="protein sequence ID" value="EKX42333"/>
    <property type="gene ID" value="GUITHDRAFT_111608"/>
</dbReference>
<dbReference type="Pfam" id="PF10262">
    <property type="entry name" value="Rdx"/>
    <property type="match status" value="1"/>
</dbReference>
<reference evidence="4" key="3">
    <citation type="submission" date="2015-06" db="UniProtKB">
        <authorList>
            <consortium name="EnsemblProtists"/>
        </authorList>
    </citation>
    <scope>IDENTIFICATION</scope>
</reference>
<dbReference type="InterPro" id="IPR036249">
    <property type="entry name" value="Thioredoxin-like_sf"/>
</dbReference>
<evidence type="ECO:0000256" key="2">
    <source>
        <dbReference type="SAM" id="MobiDB-lite"/>
    </source>
</evidence>
<dbReference type="OMA" id="KTECEDC"/>
<evidence type="ECO:0000313" key="3">
    <source>
        <dbReference type="EMBL" id="EKX42333.1"/>
    </source>
</evidence>
<accession>L1J1D5</accession>
<proteinExistence type="predicted"/>
<dbReference type="EMBL" id="JH993017">
    <property type="protein sequence ID" value="EKX42333.1"/>
    <property type="molecule type" value="Genomic_DNA"/>
</dbReference>
<dbReference type="NCBIfam" id="TIGR02174">
    <property type="entry name" value="CXXU_selWTH"/>
    <property type="match status" value="1"/>
</dbReference>
<dbReference type="HOGENOM" id="CLU_068510_3_1_1"/>